<dbReference type="EMBL" id="ACFY01000086">
    <property type="protein sequence ID" value="EEG94125.1"/>
    <property type="molecule type" value="Genomic_DNA"/>
</dbReference>
<sequence>MQAFPQICYEKTDAQFINILELLKRFFTFQSNFCHKFPLI</sequence>
<protein>
    <submittedName>
        <fullName evidence="1">Uncharacterized protein</fullName>
    </submittedName>
</protein>
<dbReference type="AlphaFoldDB" id="C0FTG6"/>
<proteinExistence type="predicted"/>
<reference evidence="1 2" key="1">
    <citation type="submission" date="2009-02" db="EMBL/GenBank/DDBJ databases">
        <authorList>
            <person name="Fulton L."/>
            <person name="Clifton S."/>
            <person name="Fulton B."/>
            <person name="Xu J."/>
            <person name="Minx P."/>
            <person name="Pepin K.H."/>
            <person name="Johnson M."/>
            <person name="Bhonagiri V."/>
            <person name="Nash W.E."/>
            <person name="Mardis E.R."/>
            <person name="Wilson R.K."/>
        </authorList>
    </citation>
    <scope>NUCLEOTIDE SEQUENCE [LARGE SCALE GENOMIC DNA]</scope>
    <source>
        <strain evidence="1 2">DSM 16841</strain>
    </source>
</reference>
<name>C0FTG6_9FIRM</name>
<evidence type="ECO:0000313" key="1">
    <source>
        <dbReference type="EMBL" id="EEG94125.1"/>
    </source>
</evidence>
<gene>
    <name evidence="1" type="ORF">ROSEINA2194_02037</name>
</gene>
<dbReference type="Proteomes" id="UP000003561">
    <property type="component" value="Unassembled WGS sequence"/>
</dbReference>
<accession>C0FTG6</accession>
<evidence type="ECO:0000313" key="2">
    <source>
        <dbReference type="Proteomes" id="UP000003561"/>
    </source>
</evidence>
<reference evidence="1 2" key="2">
    <citation type="submission" date="2009-03" db="EMBL/GenBank/DDBJ databases">
        <title>Draft genome sequence of Roseburia inulinivorans (DSM 16841).</title>
        <authorList>
            <person name="Sudarsanam P."/>
            <person name="Ley R."/>
            <person name="Guruge J."/>
            <person name="Turnbaugh P.J."/>
            <person name="Mahowald M."/>
            <person name="Liep D."/>
            <person name="Gordon J."/>
        </authorList>
    </citation>
    <scope>NUCLEOTIDE SEQUENCE [LARGE SCALE GENOMIC DNA]</scope>
    <source>
        <strain evidence="1 2">DSM 16841</strain>
    </source>
</reference>
<comment type="caution">
    <text evidence="1">The sequence shown here is derived from an EMBL/GenBank/DDBJ whole genome shotgun (WGS) entry which is preliminary data.</text>
</comment>
<organism evidence="1 2">
    <name type="scientific">Roseburia inulinivorans DSM 16841</name>
    <dbReference type="NCBI Taxonomy" id="622312"/>
    <lineage>
        <taxon>Bacteria</taxon>
        <taxon>Bacillati</taxon>
        <taxon>Bacillota</taxon>
        <taxon>Clostridia</taxon>
        <taxon>Lachnospirales</taxon>
        <taxon>Lachnospiraceae</taxon>
        <taxon>Roseburia</taxon>
    </lineage>
</organism>